<dbReference type="PANTHER" id="PTHR11138">
    <property type="entry name" value="METHIONYL-TRNA FORMYLTRANSFERASE"/>
    <property type="match status" value="1"/>
</dbReference>
<feature type="domain" description="Formyl transferase N-terminal" evidence="2">
    <location>
        <begin position="60"/>
        <end position="152"/>
    </location>
</feature>
<gene>
    <name evidence="3" type="ORF">N4261_13605</name>
</gene>
<name>A0ABY6ASA8_9BURK</name>
<dbReference type="InterPro" id="IPR036477">
    <property type="entry name" value="Formyl_transf_N_sf"/>
</dbReference>
<protein>
    <submittedName>
        <fullName evidence="3">Formyltransferase family protein</fullName>
    </submittedName>
</protein>
<accession>A0ABY6ASA8</accession>
<evidence type="ECO:0000313" key="3">
    <source>
        <dbReference type="EMBL" id="UXH76109.1"/>
    </source>
</evidence>
<feature type="region of interest" description="Disordered" evidence="1">
    <location>
        <begin position="201"/>
        <end position="231"/>
    </location>
</feature>
<reference evidence="3" key="1">
    <citation type="submission" date="2022-10" db="EMBL/GenBank/DDBJ databases">
        <title>Characterization and whole genome sequencing of a new Roseateles species, isolated from fresh water.</title>
        <authorList>
            <person name="Guliayeva D.Y."/>
            <person name="Akhremchuk A.E."/>
            <person name="Sikolenko M.A."/>
            <person name="Valentovich L.N."/>
            <person name="Sidarenka A.V."/>
        </authorList>
    </citation>
    <scope>NUCLEOTIDE SEQUENCE</scope>
    <source>
        <strain evidence="3">BIM B-1768</strain>
    </source>
</reference>
<dbReference type="SUPFAM" id="SSF53328">
    <property type="entry name" value="Formyltransferase"/>
    <property type="match status" value="1"/>
</dbReference>
<evidence type="ECO:0000313" key="4">
    <source>
        <dbReference type="Proteomes" id="UP001064933"/>
    </source>
</evidence>
<evidence type="ECO:0000259" key="2">
    <source>
        <dbReference type="Pfam" id="PF00551"/>
    </source>
</evidence>
<dbReference type="InterPro" id="IPR002376">
    <property type="entry name" value="Formyl_transf_N"/>
</dbReference>
<keyword evidence="4" id="KW-1185">Reference proteome</keyword>
<dbReference type="Proteomes" id="UP001064933">
    <property type="component" value="Chromosome"/>
</dbReference>
<dbReference type="Gene3D" id="3.40.50.12230">
    <property type="match status" value="1"/>
</dbReference>
<dbReference type="Pfam" id="PF00551">
    <property type="entry name" value="Formyl_trans_N"/>
    <property type="match status" value="1"/>
</dbReference>
<dbReference type="RefSeq" id="WP_261755841.1">
    <property type="nucleotide sequence ID" value="NZ_CP104562.2"/>
</dbReference>
<dbReference type="PANTHER" id="PTHR11138:SF5">
    <property type="entry name" value="METHIONYL-TRNA FORMYLTRANSFERASE, MITOCHONDRIAL"/>
    <property type="match status" value="1"/>
</dbReference>
<dbReference type="EMBL" id="CP104562">
    <property type="protein sequence ID" value="UXH76109.1"/>
    <property type="molecule type" value="Genomic_DNA"/>
</dbReference>
<proteinExistence type="predicted"/>
<evidence type="ECO:0000256" key="1">
    <source>
        <dbReference type="SAM" id="MobiDB-lite"/>
    </source>
</evidence>
<organism evidence="3 4">
    <name type="scientific">Roseateles amylovorans</name>
    <dbReference type="NCBI Taxonomy" id="2978473"/>
    <lineage>
        <taxon>Bacteria</taxon>
        <taxon>Pseudomonadati</taxon>
        <taxon>Pseudomonadota</taxon>
        <taxon>Betaproteobacteria</taxon>
        <taxon>Burkholderiales</taxon>
        <taxon>Sphaerotilaceae</taxon>
        <taxon>Roseateles</taxon>
    </lineage>
</organism>
<sequence>MNVLVTGQKWFGAEVFQALRALAGIRVMHVFAPADDRLRAAADRAGVPVSLAGTLCEASMPAQVDLIVAAHSHDFIGERTRLRATYGGIGYHPSLLPLHRGRDAVKWAVRMRERVTGGTVYRLSQQVDGGPILAQHHVLIRPDDSAEELWRRDLAPLGVRLLAETVALIAREGHIPGTAQDEELATWEPSLDTRPLHRPDLLMIGHNRPTPARRSARPIAEPPAASQPMSPEPIVLEPVFREPIARERVSLSVGAGAEALPAAVPDRVPAYDAMRQPALSDGAR</sequence>